<dbReference type="Pfam" id="PF01152">
    <property type="entry name" value="Bac_globin"/>
    <property type="match status" value="5"/>
</dbReference>
<dbReference type="EMBL" id="GG677709">
    <property type="protein sequence ID" value="EER10215.1"/>
    <property type="molecule type" value="Genomic_DNA"/>
</dbReference>
<reference evidence="5 6" key="1">
    <citation type="submission" date="2008-07" db="EMBL/GenBank/DDBJ databases">
        <authorList>
            <person name="El-Sayed N."/>
            <person name="Caler E."/>
            <person name="Inman J."/>
            <person name="Amedeo P."/>
            <person name="Hass B."/>
            <person name="Wortman J."/>
        </authorList>
    </citation>
    <scope>NUCLEOTIDE SEQUENCE [LARGE SCALE GENOMIC DNA]</scope>
    <source>
        <strain evidence="6">ATCC 50983 / TXsc</strain>
    </source>
</reference>
<dbReference type="OrthoDB" id="431117at2759"/>
<keyword evidence="3" id="KW-0479">Metal-binding</keyword>
<dbReference type="OMA" id="HFDIVVE"/>
<dbReference type="GO" id="GO:0019825">
    <property type="term" value="F:oxygen binding"/>
    <property type="evidence" value="ECO:0007669"/>
    <property type="project" value="InterPro"/>
</dbReference>
<evidence type="ECO:0000256" key="3">
    <source>
        <dbReference type="ARBA" id="ARBA00022723"/>
    </source>
</evidence>
<dbReference type="InParanoid" id="C5KZ65"/>
<keyword evidence="6" id="KW-1185">Reference proteome</keyword>
<dbReference type="InterPro" id="IPR012292">
    <property type="entry name" value="Globin/Proto"/>
</dbReference>
<gene>
    <name evidence="5" type="ORF">Pmar_PMAR018217</name>
</gene>
<dbReference type="Proteomes" id="UP000007800">
    <property type="component" value="Unassembled WGS sequence"/>
</dbReference>
<dbReference type="GeneID" id="9038778"/>
<evidence type="ECO:0000256" key="4">
    <source>
        <dbReference type="ARBA" id="ARBA00023004"/>
    </source>
</evidence>
<dbReference type="RefSeq" id="XP_002778420.1">
    <property type="nucleotide sequence ID" value="XM_002778374.1"/>
</dbReference>
<evidence type="ECO:0000313" key="6">
    <source>
        <dbReference type="Proteomes" id="UP000007800"/>
    </source>
</evidence>
<keyword evidence="4" id="KW-0408">Iron</keyword>
<dbReference type="InterPro" id="IPR009050">
    <property type="entry name" value="Globin-like_sf"/>
</dbReference>
<evidence type="ECO:0000256" key="2">
    <source>
        <dbReference type="ARBA" id="ARBA00022617"/>
    </source>
</evidence>
<dbReference type="GO" id="GO:0046872">
    <property type="term" value="F:metal ion binding"/>
    <property type="evidence" value="ECO:0007669"/>
    <property type="project" value="UniProtKB-KW"/>
</dbReference>
<dbReference type="Gene3D" id="1.10.490.10">
    <property type="entry name" value="Globins"/>
    <property type="match status" value="6"/>
</dbReference>
<organism evidence="6">
    <name type="scientific">Perkinsus marinus (strain ATCC 50983 / TXsc)</name>
    <dbReference type="NCBI Taxonomy" id="423536"/>
    <lineage>
        <taxon>Eukaryota</taxon>
        <taxon>Sar</taxon>
        <taxon>Alveolata</taxon>
        <taxon>Perkinsozoa</taxon>
        <taxon>Perkinsea</taxon>
        <taxon>Perkinsida</taxon>
        <taxon>Perkinsidae</taxon>
        <taxon>Perkinsus</taxon>
    </lineage>
</organism>
<dbReference type="AlphaFoldDB" id="C5KZ65"/>
<sequence>MHFDIVVELFIAAFNEVGVHPAVTGEVGHLLRKTRREVTSGFTVRAEVARRANERGLDALYEKLIGDNNDLVPFIERLMDIISLDRRISWAFEDRDIETLQEGLLYYFSDVLGGPLTYKGKNLSVIHRPLELNDFHFDAFLMDIERTLSSVGVDDDTVDEVIVILEPQRASILSGQKKKIESGARIVDGKNLLERIGGEMTIEAVVDTMFSALQSDPRVKFFFHLDASRIRQIKIRLVQLLVGASGGPKLYEIARLKPAHFHHNITDFHFDALCENLRVSCEVTDITPAFTDELMETIEKLRQEITSGCTIRLEIAHRKTESAGTASLYSQLGRKDGIVEFVNKLFKRLHADPRISYFFAGSKTDIIKEKLSLYLDQIFGGAITNLVTRVYEQAIVDTRLRSFFEKNKAKIQSIKKKMSQYVCGLVGGPIKYDEADLQPAHYAINITNFHFDAILELFRGCLTGDNIDRPIVRDFLKALQPVRRLVTTGFTLRSELAKRNLEKGRDQLFKKLGESDGIIALIDKLFGVLLADTRVNDFFANRTETKVDSIKKGIATVLIETWGGPKTYQGREIANIHRDVGLNDYHFDAFLADLQKALMGAGADEQLIDEVIVTVEPLRQGVLGRKDSNVTQLAHKDGVALIERLGGDLNLESVVESLYERCQEDTRTKYFFDKGKAKARQVRMKMYQLLSGLFGGPVQYDVANLKPAHYAMDIRDYHFDAVLQLAQEVMK</sequence>
<keyword evidence="2" id="KW-0349">Heme</keyword>
<name>C5KZ65_PERM5</name>
<dbReference type="InterPro" id="IPR001486">
    <property type="entry name" value="Hemoglobin_trunc"/>
</dbReference>
<dbReference type="SUPFAM" id="SSF46458">
    <property type="entry name" value="Globin-like"/>
    <property type="match status" value="6"/>
</dbReference>
<evidence type="ECO:0000313" key="5">
    <source>
        <dbReference type="EMBL" id="EER10215.1"/>
    </source>
</evidence>
<dbReference type="CDD" id="cd00454">
    <property type="entry name" value="TrHb1_N"/>
    <property type="match status" value="5"/>
</dbReference>
<dbReference type="GO" id="GO:0020037">
    <property type="term" value="F:heme binding"/>
    <property type="evidence" value="ECO:0007669"/>
    <property type="project" value="InterPro"/>
</dbReference>
<evidence type="ECO:0000256" key="1">
    <source>
        <dbReference type="ARBA" id="ARBA00022448"/>
    </source>
</evidence>
<proteinExistence type="predicted"/>
<keyword evidence="1" id="KW-0813">Transport</keyword>
<protein>
    <submittedName>
        <fullName evidence="5">Uncharacterized protein</fullName>
    </submittedName>
</protein>
<accession>C5KZ65</accession>